<name>A0A3M2ZFB2_PSEYM</name>
<proteinExistence type="predicted"/>
<evidence type="ECO:0000256" key="1">
    <source>
        <dbReference type="SAM" id="SignalP"/>
    </source>
</evidence>
<sequence>MSNLRFLVAGAVCWFLIAANCQAADLILNGAGDSRLNFSSWDEKSAVWKIVDFKKENLNFSLYNNVPDSSIGLGVNSDSMSSDGRYALVQRTIFGKLYDSEQVTETEKNYCDMVEMNSGCVLLSRSAEVCSGSWKGSIWSADGGEIVKPKLETINPQKLIESISTVRGSTLRADAIKEQMFMGVDSYASCYSGVENVRALNDLGFYLAQGGDDSGALRMYRRVESIGERTVLFLNIADSLWNTGKTSEAVKYYKKYADSMNTSGKSNKVPSRVAERTK</sequence>
<reference evidence="2 3" key="1">
    <citation type="submission" date="2018-08" db="EMBL/GenBank/DDBJ databases">
        <title>Recombination of ecologically and evolutionarily significant loci maintains genetic cohesion in the Pseudomonas syringae species complex.</title>
        <authorList>
            <person name="Dillon M."/>
            <person name="Thakur S."/>
            <person name="Almeida R.N.D."/>
            <person name="Weir B.S."/>
            <person name="Guttman D.S."/>
        </authorList>
    </citation>
    <scope>NUCLEOTIDE SEQUENCE [LARGE SCALE GENOMIC DNA]</scope>
    <source>
        <strain evidence="2 3">88_10</strain>
    </source>
</reference>
<evidence type="ECO:0008006" key="4">
    <source>
        <dbReference type="Google" id="ProtNLM"/>
    </source>
</evidence>
<dbReference type="EMBL" id="RBNL01001694">
    <property type="protein sequence ID" value="RML86820.1"/>
    <property type="molecule type" value="Genomic_DNA"/>
</dbReference>
<evidence type="ECO:0000313" key="3">
    <source>
        <dbReference type="Proteomes" id="UP000282378"/>
    </source>
</evidence>
<gene>
    <name evidence="2" type="ORF">APX70_00984</name>
</gene>
<organism evidence="2 3">
    <name type="scientific">Pseudomonas syringae pv. maculicola</name>
    <dbReference type="NCBI Taxonomy" id="59511"/>
    <lineage>
        <taxon>Bacteria</taxon>
        <taxon>Pseudomonadati</taxon>
        <taxon>Pseudomonadota</taxon>
        <taxon>Gammaproteobacteria</taxon>
        <taxon>Pseudomonadales</taxon>
        <taxon>Pseudomonadaceae</taxon>
        <taxon>Pseudomonas</taxon>
    </lineage>
</organism>
<accession>A0A3M2ZFB2</accession>
<dbReference type="Proteomes" id="UP000282378">
    <property type="component" value="Unassembled WGS sequence"/>
</dbReference>
<dbReference type="Gene3D" id="1.25.40.10">
    <property type="entry name" value="Tetratricopeptide repeat domain"/>
    <property type="match status" value="1"/>
</dbReference>
<feature type="chain" id="PRO_5018074833" description="Tetratricopeptide repeat protein" evidence="1">
    <location>
        <begin position="24"/>
        <end position="278"/>
    </location>
</feature>
<evidence type="ECO:0000313" key="2">
    <source>
        <dbReference type="EMBL" id="RML86820.1"/>
    </source>
</evidence>
<dbReference type="AlphaFoldDB" id="A0A3M2ZFB2"/>
<dbReference type="InterPro" id="IPR011990">
    <property type="entry name" value="TPR-like_helical_dom_sf"/>
</dbReference>
<feature type="signal peptide" evidence="1">
    <location>
        <begin position="1"/>
        <end position="23"/>
    </location>
</feature>
<dbReference type="SUPFAM" id="SSF48452">
    <property type="entry name" value="TPR-like"/>
    <property type="match status" value="1"/>
</dbReference>
<keyword evidence="1" id="KW-0732">Signal</keyword>
<protein>
    <recommendedName>
        <fullName evidence="4">Tetratricopeptide repeat protein</fullName>
    </recommendedName>
</protein>
<comment type="caution">
    <text evidence="2">The sequence shown here is derived from an EMBL/GenBank/DDBJ whole genome shotgun (WGS) entry which is preliminary data.</text>
</comment>